<reference evidence="1 2" key="1">
    <citation type="journal article" date="2014" name="PLoS ONE">
        <title>Genome Sequence of Candidatus Nitrososphaera evergladensis from Group I.1b Enriched from Everglades Soil Reveals Novel Genomic Features of the Ammonia-Oxidizing Archaea.</title>
        <authorList>
            <person name="Zhalnina K.V."/>
            <person name="Dias R."/>
            <person name="Leonard M.T."/>
            <person name="Dorr de Quadros P."/>
            <person name="Camargo F.A."/>
            <person name="Drew J.C."/>
            <person name="Farmerie W.G."/>
            <person name="Daroub S.H."/>
            <person name="Triplett E.W."/>
        </authorList>
    </citation>
    <scope>NUCLEOTIDE SEQUENCE [LARGE SCALE GENOMIC DNA]</scope>
    <source>
        <strain evidence="1 2">SR1</strain>
    </source>
</reference>
<keyword evidence="2" id="KW-1185">Reference proteome</keyword>
<organism evidence="1 2">
    <name type="scientific">Candidatus Nitrososphaera evergladensis SR1</name>
    <dbReference type="NCBI Taxonomy" id="1459636"/>
    <lineage>
        <taxon>Archaea</taxon>
        <taxon>Nitrososphaerota</taxon>
        <taxon>Nitrososphaeria</taxon>
        <taxon>Nitrososphaerales</taxon>
        <taxon>Nitrososphaeraceae</taxon>
        <taxon>Nitrososphaera</taxon>
    </lineage>
</organism>
<evidence type="ECO:0000313" key="1">
    <source>
        <dbReference type="EMBL" id="AIF84003.1"/>
    </source>
</evidence>
<dbReference type="eggNOG" id="arCOG08673">
    <property type="taxonomic scope" value="Archaea"/>
</dbReference>
<dbReference type="RefSeq" id="WP_148700661.1">
    <property type="nucleotide sequence ID" value="NZ_CP007174.1"/>
</dbReference>
<protein>
    <recommendedName>
        <fullName evidence="3">DUF4430 domain-containing protein</fullName>
    </recommendedName>
</protein>
<dbReference type="KEGG" id="nev:NTE_01945"/>
<name>A0A075MS63_9ARCH</name>
<sequence length="158" mass="17440">MGFGGQEPGKKRRLVWSMALLAGAVIVAGAGTKAVTDYLRSQDPIYQCIQNPLAEPYQLTLPVSVTVDGAPARVPSEVGITKNCTLPVHTLQDNTIHVAYKEPYTFTLGHFLYNWIGQNLTKYDTKVYVNNVQHTGGSFLDIPLKDGDSIRIEFTTRK</sequence>
<dbReference type="EMBL" id="CP007174">
    <property type="protein sequence ID" value="AIF84003.1"/>
    <property type="molecule type" value="Genomic_DNA"/>
</dbReference>
<dbReference type="AlphaFoldDB" id="A0A075MS63"/>
<dbReference type="OrthoDB" id="5755at2157"/>
<dbReference type="GeneID" id="41597693"/>
<gene>
    <name evidence="1" type="ORF">NTE_01945</name>
</gene>
<dbReference type="Proteomes" id="UP000028194">
    <property type="component" value="Chromosome"/>
</dbReference>
<accession>A0A075MS63</accession>
<dbReference type="HOGENOM" id="CLU_1682754_0_0_2"/>
<evidence type="ECO:0000313" key="2">
    <source>
        <dbReference type="Proteomes" id="UP000028194"/>
    </source>
</evidence>
<evidence type="ECO:0008006" key="3">
    <source>
        <dbReference type="Google" id="ProtNLM"/>
    </source>
</evidence>
<dbReference type="STRING" id="1459636.NTE_01945"/>
<proteinExistence type="predicted"/>